<name>A0A923M6N0_9BURK</name>
<dbReference type="Gene3D" id="3.40.190.290">
    <property type="match status" value="1"/>
</dbReference>
<evidence type="ECO:0000256" key="3">
    <source>
        <dbReference type="ARBA" id="ARBA00023125"/>
    </source>
</evidence>
<reference evidence="6" key="1">
    <citation type="submission" date="2020-08" db="EMBL/GenBank/DDBJ databases">
        <title>Ramlibacter sp. GTP1 16S ribosomal RNA gene genome sequencing and assembly.</title>
        <authorList>
            <person name="Kang M."/>
        </authorList>
    </citation>
    <scope>NUCLEOTIDE SEQUENCE</scope>
    <source>
        <strain evidence="6">GTP1</strain>
    </source>
</reference>
<comment type="caution">
    <text evidence="6">The sequence shown here is derived from an EMBL/GenBank/DDBJ whole genome shotgun (WGS) entry which is preliminary data.</text>
</comment>
<protein>
    <submittedName>
        <fullName evidence="6">LysR family transcriptional regulator</fullName>
    </submittedName>
</protein>
<evidence type="ECO:0000256" key="1">
    <source>
        <dbReference type="ARBA" id="ARBA00009437"/>
    </source>
</evidence>
<proteinExistence type="inferred from homology"/>
<dbReference type="Proteomes" id="UP000596827">
    <property type="component" value="Unassembled WGS sequence"/>
</dbReference>
<evidence type="ECO:0000256" key="2">
    <source>
        <dbReference type="ARBA" id="ARBA00023015"/>
    </source>
</evidence>
<dbReference type="AlphaFoldDB" id="A0A923M6N0"/>
<organism evidence="6 7">
    <name type="scientific">Ramlibacter albus</name>
    <dbReference type="NCBI Taxonomy" id="2079448"/>
    <lineage>
        <taxon>Bacteria</taxon>
        <taxon>Pseudomonadati</taxon>
        <taxon>Pseudomonadota</taxon>
        <taxon>Betaproteobacteria</taxon>
        <taxon>Burkholderiales</taxon>
        <taxon>Comamonadaceae</taxon>
        <taxon>Ramlibacter</taxon>
    </lineage>
</organism>
<evidence type="ECO:0000259" key="5">
    <source>
        <dbReference type="PROSITE" id="PS50931"/>
    </source>
</evidence>
<dbReference type="EMBL" id="JACORU010000003">
    <property type="protein sequence ID" value="MBC5764776.1"/>
    <property type="molecule type" value="Genomic_DNA"/>
</dbReference>
<dbReference type="Gene3D" id="1.10.10.10">
    <property type="entry name" value="Winged helix-like DNA-binding domain superfamily/Winged helix DNA-binding domain"/>
    <property type="match status" value="1"/>
</dbReference>
<evidence type="ECO:0000313" key="6">
    <source>
        <dbReference type="EMBL" id="MBC5764776.1"/>
    </source>
</evidence>
<keyword evidence="4" id="KW-0804">Transcription</keyword>
<dbReference type="Pfam" id="PF03466">
    <property type="entry name" value="LysR_substrate"/>
    <property type="match status" value="1"/>
</dbReference>
<dbReference type="InterPro" id="IPR000847">
    <property type="entry name" value="LysR_HTH_N"/>
</dbReference>
<dbReference type="InterPro" id="IPR036390">
    <property type="entry name" value="WH_DNA-bd_sf"/>
</dbReference>
<dbReference type="PANTHER" id="PTHR30419:SF2">
    <property type="entry name" value="LYSR FAMILY TRANSCRIPTIONAL REGULATOR"/>
    <property type="match status" value="1"/>
</dbReference>
<feature type="domain" description="HTH lysR-type" evidence="5">
    <location>
        <begin position="23"/>
        <end position="68"/>
    </location>
</feature>
<gene>
    <name evidence="6" type="ORF">H8R02_09965</name>
</gene>
<comment type="similarity">
    <text evidence="1">Belongs to the LysR transcriptional regulatory family.</text>
</comment>
<dbReference type="Pfam" id="PF00126">
    <property type="entry name" value="HTH_1"/>
    <property type="match status" value="1"/>
</dbReference>
<dbReference type="PROSITE" id="PS50931">
    <property type="entry name" value="HTH_LYSR"/>
    <property type="match status" value="1"/>
</dbReference>
<dbReference type="SUPFAM" id="SSF53850">
    <property type="entry name" value="Periplasmic binding protein-like II"/>
    <property type="match status" value="1"/>
</dbReference>
<dbReference type="InterPro" id="IPR050950">
    <property type="entry name" value="HTH-type_LysR_regulators"/>
</dbReference>
<dbReference type="InterPro" id="IPR005119">
    <property type="entry name" value="LysR_subst-bd"/>
</dbReference>
<dbReference type="InterPro" id="IPR036388">
    <property type="entry name" value="WH-like_DNA-bd_sf"/>
</dbReference>
<keyword evidence="3" id="KW-0238">DNA-binding</keyword>
<accession>A0A923M6N0</accession>
<sequence length="312" mass="33831">MARTGYNLARFDLLSVRLAVSCAQSGSLTAAARESHLALAAASRRIHELEDALGGPLFERHARGLTVTAAGRVFVKHGLALLQTLEQMGAEMADLHQGVARHVRLCASTAAINQFLPPLLAEYAKREPQVRIDLEEQVSDAAAAALRDGRADVGVFVEGPDVSGLQVQVFRNDELVVVLPRRHRLAGKSRLAFADALDEDWISLNTGAAMLQRQQEAALAANRPFRLRMQVRSFDAVCHLVASGFGLAVLPKAAALPIVRAMNLDWRPLADAWARRRILVATAASPEPAAQALVDFLVQPSQAANARRRKKQ</sequence>
<dbReference type="GO" id="GO:0003677">
    <property type="term" value="F:DNA binding"/>
    <property type="evidence" value="ECO:0007669"/>
    <property type="project" value="UniProtKB-KW"/>
</dbReference>
<evidence type="ECO:0000256" key="4">
    <source>
        <dbReference type="ARBA" id="ARBA00023163"/>
    </source>
</evidence>
<keyword evidence="2" id="KW-0805">Transcription regulation</keyword>
<dbReference type="CDD" id="cd08421">
    <property type="entry name" value="PBP2_LTTR_like_1"/>
    <property type="match status" value="1"/>
</dbReference>
<dbReference type="SUPFAM" id="SSF46785">
    <property type="entry name" value="Winged helix' DNA-binding domain"/>
    <property type="match status" value="1"/>
</dbReference>
<dbReference type="GO" id="GO:0003700">
    <property type="term" value="F:DNA-binding transcription factor activity"/>
    <property type="evidence" value="ECO:0007669"/>
    <property type="project" value="InterPro"/>
</dbReference>
<keyword evidence="7" id="KW-1185">Reference proteome</keyword>
<dbReference type="GO" id="GO:0005829">
    <property type="term" value="C:cytosol"/>
    <property type="evidence" value="ECO:0007669"/>
    <property type="project" value="TreeGrafter"/>
</dbReference>
<dbReference type="PANTHER" id="PTHR30419">
    <property type="entry name" value="HTH-TYPE TRANSCRIPTIONAL REGULATOR YBHD"/>
    <property type="match status" value="1"/>
</dbReference>
<dbReference type="RefSeq" id="WP_187081251.1">
    <property type="nucleotide sequence ID" value="NZ_JACORU010000003.1"/>
</dbReference>
<evidence type="ECO:0000313" key="7">
    <source>
        <dbReference type="Proteomes" id="UP000596827"/>
    </source>
</evidence>